<dbReference type="Gene3D" id="3.30.540.10">
    <property type="entry name" value="Fructose-1,6-Bisphosphatase, subunit A, domain 1"/>
    <property type="match status" value="1"/>
</dbReference>
<keyword evidence="16" id="KW-1185">Reference proteome</keyword>
<dbReference type="InterPro" id="IPR051090">
    <property type="entry name" value="Inositol_monoP_superfamily"/>
</dbReference>
<comment type="cofactor">
    <cofactor evidence="1 14">
        <name>Mg(2+)</name>
        <dbReference type="ChEBI" id="CHEBI:18420"/>
    </cofactor>
</comment>
<dbReference type="InterPro" id="IPR011809">
    <property type="entry name" value="His_9_proposed"/>
</dbReference>
<dbReference type="EC" id="3.1.3.15" evidence="4 13"/>
<dbReference type="PANTHER" id="PTHR43200:SF6">
    <property type="entry name" value="3'(2'),5'-BISPHOSPHATE NUCLEOTIDASE"/>
    <property type="match status" value="1"/>
</dbReference>
<evidence type="ECO:0000256" key="9">
    <source>
        <dbReference type="ARBA" id="ARBA00022842"/>
    </source>
</evidence>
<dbReference type="FunFam" id="3.30.540.10:FF:000003">
    <property type="entry name" value="Inositol-1-monophosphatase"/>
    <property type="match status" value="1"/>
</dbReference>
<comment type="caution">
    <text evidence="15">The sequence shown here is derived from an EMBL/GenBank/DDBJ whole genome shotgun (WGS) entry which is preliminary data.</text>
</comment>
<evidence type="ECO:0000256" key="5">
    <source>
        <dbReference type="ARBA" id="ARBA00021697"/>
    </source>
</evidence>
<accession>A0A2V1HSF3</accession>
<keyword evidence="6" id="KW-0028">Amino-acid biosynthesis</keyword>
<evidence type="ECO:0000313" key="16">
    <source>
        <dbReference type="Proteomes" id="UP000244893"/>
    </source>
</evidence>
<evidence type="ECO:0000256" key="6">
    <source>
        <dbReference type="ARBA" id="ARBA00022605"/>
    </source>
</evidence>
<proteinExistence type="inferred from homology"/>
<protein>
    <recommendedName>
        <fullName evidence="5 13">Histidinol-phosphatase</fullName>
        <ecNumber evidence="4 13">3.1.3.15</ecNumber>
    </recommendedName>
</protein>
<dbReference type="Gene3D" id="3.40.190.80">
    <property type="match status" value="1"/>
</dbReference>
<comment type="catalytic activity">
    <reaction evidence="11">
        <text>L-histidinol phosphate + H2O = L-histidinol + phosphate</text>
        <dbReference type="Rhea" id="RHEA:14465"/>
        <dbReference type="ChEBI" id="CHEBI:15377"/>
        <dbReference type="ChEBI" id="CHEBI:43474"/>
        <dbReference type="ChEBI" id="CHEBI:57699"/>
        <dbReference type="ChEBI" id="CHEBI:57980"/>
        <dbReference type="EC" id="3.1.3.15"/>
    </reaction>
</comment>
<keyword evidence="7 14" id="KW-0479">Metal-binding</keyword>
<dbReference type="Proteomes" id="UP000244893">
    <property type="component" value="Unassembled WGS sequence"/>
</dbReference>
<evidence type="ECO:0000256" key="4">
    <source>
        <dbReference type="ARBA" id="ARBA00013085"/>
    </source>
</evidence>
<comment type="function">
    <text evidence="12">Catalyzes the dephosphorylation of histidinol-phosphate to histidinol, the direct precursor of histidine.</text>
</comment>
<dbReference type="NCBIfam" id="TIGR02067">
    <property type="entry name" value="his_9_HisN"/>
    <property type="match status" value="1"/>
</dbReference>
<evidence type="ECO:0000256" key="2">
    <source>
        <dbReference type="ARBA" id="ARBA00004970"/>
    </source>
</evidence>
<feature type="binding site" evidence="14">
    <location>
        <position position="247"/>
    </location>
    <ligand>
        <name>Mg(2+)</name>
        <dbReference type="ChEBI" id="CHEBI:18420"/>
        <label>1</label>
        <note>catalytic</note>
    </ligand>
</feature>
<evidence type="ECO:0000256" key="7">
    <source>
        <dbReference type="ARBA" id="ARBA00022723"/>
    </source>
</evidence>
<dbReference type="InterPro" id="IPR020583">
    <property type="entry name" value="Inositol_monoP_metal-BS"/>
</dbReference>
<dbReference type="UniPathway" id="UPA00031">
    <property type="reaction ID" value="UER00013"/>
</dbReference>
<dbReference type="EMBL" id="QEOP01000002">
    <property type="protein sequence ID" value="PVZ93880.1"/>
    <property type="molecule type" value="Genomic_DNA"/>
</dbReference>
<evidence type="ECO:0000256" key="3">
    <source>
        <dbReference type="ARBA" id="ARBA00009759"/>
    </source>
</evidence>
<dbReference type="SUPFAM" id="SSF56655">
    <property type="entry name" value="Carbohydrate phosphatase"/>
    <property type="match status" value="1"/>
</dbReference>
<dbReference type="GO" id="GO:0046872">
    <property type="term" value="F:metal ion binding"/>
    <property type="evidence" value="ECO:0007669"/>
    <property type="project" value="UniProtKB-KW"/>
</dbReference>
<comment type="similarity">
    <text evidence="3">Belongs to the inositol monophosphatase superfamily.</text>
</comment>
<evidence type="ECO:0000256" key="13">
    <source>
        <dbReference type="NCBIfam" id="TIGR02067"/>
    </source>
</evidence>
<keyword evidence="9 14" id="KW-0460">Magnesium</keyword>
<dbReference type="PANTHER" id="PTHR43200">
    <property type="entry name" value="PHOSPHATASE"/>
    <property type="match status" value="1"/>
</dbReference>
<dbReference type="InterPro" id="IPR000760">
    <property type="entry name" value="Inositol_monophosphatase-like"/>
</dbReference>
<reference evidence="15 16" key="1">
    <citation type="submission" date="2018-05" db="EMBL/GenBank/DDBJ databases">
        <title>Amnibacterium sp. M8JJ-5, whole genome shotgun sequence.</title>
        <authorList>
            <person name="Tuo L."/>
        </authorList>
    </citation>
    <scope>NUCLEOTIDE SEQUENCE [LARGE SCALE GENOMIC DNA]</scope>
    <source>
        <strain evidence="15 16">M8JJ-5</strain>
    </source>
</reference>
<keyword evidence="8" id="KW-0378">Hydrolase</keyword>
<dbReference type="PRINTS" id="PR00377">
    <property type="entry name" value="IMPHPHTASES"/>
</dbReference>
<dbReference type="PROSITE" id="PS00629">
    <property type="entry name" value="IMP_1"/>
    <property type="match status" value="1"/>
</dbReference>
<comment type="pathway">
    <text evidence="2">Amino-acid biosynthesis; L-histidine biosynthesis; L-histidine from 5-phospho-alpha-D-ribose 1-diphosphate: step 8/9.</text>
</comment>
<keyword evidence="10" id="KW-0368">Histidine biosynthesis</keyword>
<name>A0A2V1HSF3_9MICO</name>
<evidence type="ECO:0000256" key="8">
    <source>
        <dbReference type="ARBA" id="ARBA00022801"/>
    </source>
</evidence>
<evidence type="ECO:0000256" key="11">
    <source>
        <dbReference type="ARBA" id="ARBA00049158"/>
    </source>
</evidence>
<feature type="binding site" evidence="14">
    <location>
        <position position="119"/>
    </location>
    <ligand>
        <name>Mg(2+)</name>
        <dbReference type="ChEBI" id="CHEBI:18420"/>
        <label>1</label>
        <note>catalytic</note>
    </ligand>
</feature>
<feature type="binding site" evidence="14">
    <location>
        <position position="120"/>
    </location>
    <ligand>
        <name>Mg(2+)</name>
        <dbReference type="ChEBI" id="CHEBI:18420"/>
        <label>1</label>
        <note>catalytic</note>
    </ligand>
</feature>
<dbReference type="OrthoDB" id="9772456at2"/>
<dbReference type="AlphaFoldDB" id="A0A2V1HSF3"/>
<feature type="binding site" evidence="14">
    <location>
        <position position="102"/>
    </location>
    <ligand>
        <name>Mg(2+)</name>
        <dbReference type="ChEBI" id="CHEBI:18420"/>
        <label>1</label>
        <note>catalytic</note>
    </ligand>
</feature>
<feature type="binding site" evidence="14">
    <location>
        <position position="117"/>
    </location>
    <ligand>
        <name>Mg(2+)</name>
        <dbReference type="ChEBI" id="CHEBI:18420"/>
        <label>1</label>
        <note>catalytic</note>
    </ligand>
</feature>
<evidence type="ECO:0000256" key="14">
    <source>
        <dbReference type="PIRSR" id="PIRSR600760-2"/>
    </source>
</evidence>
<gene>
    <name evidence="15" type="primary">hisN</name>
    <name evidence="15" type="ORF">DDQ50_08890</name>
</gene>
<dbReference type="GO" id="GO:0004401">
    <property type="term" value="F:histidinol-phosphatase activity"/>
    <property type="evidence" value="ECO:0007669"/>
    <property type="project" value="UniProtKB-UniRule"/>
</dbReference>
<evidence type="ECO:0000256" key="10">
    <source>
        <dbReference type="ARBA" id="ARBA00023102"/>
    </source>
</evidence>
<sequence>MKVHAVSIAVRLPRARPRAVAALRYCGRVTQPTPDQLAEDLRFARDLADMAHVVSLARFRALDLTIETKPDRTPVTDADRAVENALRAALREERPDDTVYGEEFGGELQSGRQWIIDPIDGTANFLRGVPVWGTLIALAVDGDPVVGVVSAPALGLRWWAARGQGAWVVEQGSAPRRISVSGVRDLTDASLSYNDLQYWRKAGRTDQLLALADTVWRTRAYGDFWAYMMVAEGTIDLVGEFGPAVYDLAALAPIIEEAGGRITSISGVRDFSAGDALASNGLLHDAAVAAVAP</sequence>
<evidence type="ECO:0000256" key="1">
    <source>
        <dbReference type="ARBA" id="ARBA00001946"/>
    </source>
</evidence>
<dbReference type="Pfam" id="PF00459">
    <property type="entry name" value="Inositol_P"/>
    <property type="match status" value="1"/>
</dbReference>
<evidence type="ECO:0000313" key="15">
    <source>
        <dbReference type="EMBL" id="PVZ93880.1"/>
    </source>
</evidence>
<dbReference type="GO" id="GO:0000105">
    <property type="term" value="P:L-histidine biosynthetic process"/>
    <property type="evidence" value="ECO:0007669"/>
    <property type="project" value="UniProtKB-UniRule"/>
</dbReference>
<evidence type="ECO:0000256" key="12">
    <source>
        <dbReference type="ARBA" id="ARBA00053547"/>
    </source>
</evidence>
<organism evidence="15 16">
    <name type="scientific">Amnibacterium flavum</name>
    <dbReference type="NCBI Taxonomy" id="2173173"/>
    <lineage>
        <taxon>Bacteria</taxon>
        <taxon>Bacillati</taxon>
        <taxon>Actinomycetota</taxon>
        <taxon>Actinomycetes</taxon>
        <taxon>Micrococcales</taxon>
        <taxon>Microbacteriaceae</taxon>
        <taxon>Amnibacterium</taxon>
    </lineage>
</organism>